<comment type="subcellular location">
    <subcellularLocation>
        <location evidence="2">Membrane</location>
        <topology evidence="2">Multi-pass membrane protein</topology>
    </subcellularLocation>
</comment>
<feature type="transmembrane region" description="Helical" evidence="10">
    <location>
        <begin position="7"/>
        <end position="30"/>
    </location>
</feature>
<comment type="similarity">
    <text evidence="10">Belongs to the complex I subunit 5 family.</text>
</comment>
<evidence type="ECO:0000256" key="4">
    <source>
        <dbReference type="ARBA" id="ARBA00021096"/>
    </source>
</evidence>
<dbReference type="GO" id="GO:0003954">
    <property type="term" value="F:NADH dehydrogenase activity"/>
    <property type="evidence" value="ECO:0007669"/>
    <property type="project" value="TreeGrafter"/>
</dbReference>
<dbReference type="InterPro" id="IPR001750">
    <property type="entry name" value="ND/Mrp_TM"/>
</dbReference>
<evidence type="ECO:0000256" key="5">
    <source>
        <dbReference type="ARBA" id="ARBA00022692"/>
    </source>
</evidence>
<dbReference type="InterPro" id="IPR003945">
    <property type="entry name" value="NU5C-like"/>
</dbReference>
<dbReference type="EMBL" id="KT215853">
    <property type="protein sequence ID" value="APF47518.1"/>
    <property type="molecule type" value="Genomic_DNA"/>
</dbReference>
<keyword evidence="5 10" id="KW-0812">Transmembrane</keyword>
<feature type="transmembrane region" description="Helical" evidence="10">
    <location>
        <begin position="370"/>
        <end position="392"/>
    </location>
</feature>
<geneLocation type="mitochondrion" evidence="13"/>
<keyword evidence="10" id="KW-0830">Ubiquinone</keyword>
<dbReference type="PRINTS" id="PR01434">
    <property type="entry name" value="NADHDHGNASE5"/>
</dbReference>
<evidence type="ECO:0000259" key="12">
    <source>
        <dbReference type="Pfam" id="PF00662"/>
    </source>
</evidence>
<keyword evidence="10" id="KW-0520">NAD</keyword>
<dbReference type="InterPro" id="IPR001516">
    <property type="entry name" value="Proton_antipo_N"/>
</dbReference>
<dbReference type="EC" id="7.1.1.2" evidence="3 10"/>
<evidence type="ECO:0000256" key="6">
    <source>
        <dbReference type="ARBA" id="ARBA00022982"/>
    </source>
</evidence>
<dbReference type="AlphaFoldDB" id="A0A6F8AHH6"/>
<evidence type="ECO:0000259" key="11">
    <source>
        <dbReference type="Pfam" id="PF00361"/>
    </source>
</evidence>
<feature type="transmembrane region" description="Helical" evidence="10">
    <location>
        <begin position="89"/>
        <end position="116"/>
    </location>
</feature>
<feature type="domain" description="NADH-Ubiquinone oxidoreductase (complex I) chain 5 N-terminal" evidence="12">
    <location>
        <begin position="48"/>
        <end position="90"/>
    </location>
</feature>
<evidence type="ECO:0000256" key="7">
    <source>
        <dbReference type="ARBA" id="ARBA00022989"/>
    </source>
</evidence>
<dbReference type="GO" id="GO:0015990">
    <property type="term" value="P:electron transport coupled proton transport"/>
    <property type="evidence" value="ECO:0007669"/>
    <property type="project" value="TreeGrafter"/>
</dbReference>
<keyword evidence="8 10" id="KW-0472">Membrane</keyword>
<feature type="transmembrane region" description="Helical" evidence="10">
    <location>
        <begin position="264"/>
        <end position="285"/>
    </location>
</feature>
<dbReference type="PANTHER" id="PTHR42829">
    <property type="entry name" value="NADH-UBIQUINONE OXIDOREDUCTASE CHAIN 5"/>
    <property type="match status" value="1"/>
</dbReference>
<feature type="transmembrane region" description="Helical" evidence="10">
    <location>
        <begin position="176"/>
        <end position="195"/>
    </location>
</feature>
<feature type="transmembrane region" description="Helical" evidence="10">
    <location>
        <begin position="239"/>
        <end position="258"/>
    </location>
</feature>
<feature type="transmembrane region" description="Helical" evidence="10">
    <location>
        <begin position="544"/>
        <end position="561"/>
    </location>
</feature>
<keyword evidence="10 13" id="KW-0496">Mitochondrion</keyword>
<feature type="transmembrane region" description="Helical" evidence="10">
    <location>
        <begin position="447"/>
        <end position="470"/>
    </location>
</feature>
<evidence type="ECO:0000256" key="1">
    <source>
        <dbReference type="ARBA" id="ARBA00003257"/>
    </source>
</evidence>
<proteinExistence type="inferred from homology"/>
<feature type="transmembrane region" description="Helical" evidence="10">
    <location>
        <begin position="412"/>
        <end position="435"/>
    </location>
</feature>
<feature type="transmembrane region" description="Helical" evidence="10">
    <location>
        <begin position="297"/>
        <end position="316"/>
    </location>
</feature>
<dbReference type="GO" id="GO:0016020">
    <property type="term" value="C:membrane"/>
    <property type="evidence" value="ECO:0007669"/>
    <property type="project" value="UniProtKB-SubCell"/>
</dbReference>
<dbReference type="Pfam" id="PF00662">
    <property type="entry name" value="Proton_antipo_N"/>
    <property type="match status" value="1"/>
</dbReference>
<protein>
    <recommendedName>
        <fullName evidence="4 10">NADH-ubiquinone oxidoreductase chain 5</fullName>
        <ecNumber evidence="3 10">7.1.1.2</ecNumber>
    </recommendedName>
</protein>
<organism evidence="13">
    <name type="scientific">Protapanteles sp. 2 SNS-2016</name>
    <dbReference type="NCBI Taxonomy" id="1911513"/>
    <lineage>
        <taxon>Eukaryota</taxon>
        <taxon>Metazoa</taxon>
        <taxon>Ecdysozoa</taxon>
        <taxon>Arthropoda</taxon>
        <taxon>Hexapoda</taxon>
        <taxon>Insecta</taxon>
        <taxon>Pterygota</taxon>
        <taxon>Neoptera</taxon>
        <taxon>Endopterygota</taxon>
        <taxon>Hymenoptera</taxon>
        <taxon>Apocrita</taxon>
        <taxon>Ichneumonoidea</taxon>
        <taxon>Braconidae</taxon>
        <taxon>Microgastrinae</taxon>
        <taxon>Protapanteles</taxon>
    </lineage>
</organism>
<keyword evidence="10" id="KW-0813">Transport</keyword>
<comment type="function">
    <text evidence="1">Core subunit of the mitochondrial membrane respiratory chain NADH dehydrogenase (Complex I) that is believed to belong to the minimal assembly required for catalysis. Complex I functions in the transfer of electrons from NADH to the respiratory chain. The immediate electron acceptor for the enzyme is believed to be ubiquinone.</text>
</comment>
<feature type="transmembrane region" description="Helical" evidence="10">
    <location>
        <begin position="328"/>
        <end position="350"/>
    </location>
</feature>
<evidence type="ECO:0000256" key="3">
    <source>
        <dbReference type="ARBA" id="ARBA00012944"/>
    </source>
</evidence>
<dbReference type="Pfam" id="PF00361">
    <property type="entry name" value="Proton_antipo_M"/>
    <property type="match status" value="1"/>
</dbReference>
<evidence type="ECO:0000256" key="9">
    <source>
        <dbReference type="ARBA" id="ARBA00049551"/>
    </source>
</evidence>
<accession>A0A6F8AHH6</accession>
<sequence length="562" mass="67134">MFKMIYFLLSFNLMMMSLMNFNLSLIFLIKKYNYLYEWSIYMKNFMMIKLIYYFDWMSFLFISTIFLISSMVILYSMNYMENDLNMNRFMMLIMIFVFSMIIMIISMNLIIILLGWDGLGLSSYCLVIYYQNKKSYNSGMITILMNRVGDIFILISISLMMKNNSWNFMFLDKLNYLLMMFIFIASITKSAQIPFSTWLPLAMAAPTPVSSLVHSSTLVTAGVYLLIRFNYLFSNNFMLIIMVMSSITMFFSGVSANFEFDLKKIIALSTLSQLGLMMFILSFKLPLICFFHLIMHAMFKSLLFLCSGIIIHNFFINQDIRLISLNNNYMPFINMVFLMSSLTLSGLPFLTGFYSKDFIIEMFNMKLNNYFMFFILYISMGLTVSYSLRLMYYLNLNILKNLNFLKLQLNNLMNYSILILIIMTIFFGSIMNWLMFNSLNYIFLPNFIKLLIFFIMFIGLLLGFFLMKIIYFKKNYMLVMFKYNNMMFFLPMNFKKNKINYFKLMNKMLFIQDYGWNEYILLKKFLFILNLNNLNNLILFNSKFGIFYMMIMIVFYFLFILI</sequence>
<comment type="catalytic activity">
    <reaction evidence="9 10">
        <text>a ubiquinone + NADH + 5 H(+)(in) = a ubiquinol + NAD(+) + 4 H(+)(out)</text>
        <dbReference type="Rhea" id="RHEA:29091"/>
        <dbReference type="Rhea" id="RHEA-COMP:9565"/>
        <dbReference type="Rhea" id="RHEA-COMP:9566"/>
        <dbReference type="ChEBI" id="CHEBI:15378"/>
        <dbReference type="ChEBI" id="CHEBI:16389"/>
        <dbReference type="ChEBI" id="CHEBI:17976"/>
        <dbReference type="ChEBI" id="CHEBI:57540"/>
        <dbReference type="ChEBI" id="CHEBI:57945"/>
        <dbReference type="EC" id="7.1.1.2"/>
    </reaction>
</comment>
<feature type="transmembrane region" description="Helical" evidence="10">
    <location>
        <begin position="136"/>
        <end position="155"/>
    </location>
</feature>
<feature type="transmembrane region" description="Helical" evidence="10">
    <location>
        <begin position="50"/>
        <end position="77"/>
    </location>
</feature>
<evidence type="ECO:0000256" key="10">
    <source>
        <dbReference type="RuleBase" id="RU003404"/>
    </source>
</evidence>
<evidence type="ECO:0000256" key="2">
    <source>
        <dbReference type="ARBA" id="ARBA00004141"/>
    </source>
</evidence>
<dbReference type="PANTHER" id="PTHR42829:SF2">
    <property type="entry name" value="NADH-UBIQUINONE OXIDOREDUCTASE CHAIN 5"/>
    <property type="match status" value="1"/>
</dbReference>
<dbReference type="GO" id="GO:0042773">
    <property type="term" value="P:ATP synthesis coupled electron transport"/>
    <property type="evidence" value="ECO:0007669"/>
    <property type="project" value="InterPro"/>
</dbReference>
<gene>
    <name evidence="13" type="primary">ND5</name>
</gene>
<keyword evidence="7 10" id="KW-1133">Transmembrane helix</keyword>
<reference evidence="13" key="1">
    <citation type="submission" date="2015-06" db="EMBL/GenBank/DDBJ databases">
        <title>Cotesia planula mitochondrion, partial genome.</title>
        <authorList>
            <person name="Song S.N."/>
            <person name="Chen X.X."/>
        </authorList>
    </citation>
    <scope>NUCLEOTIDE SEQUENCE</scope>
</reference>
<dbReference type="GO" id="GO:0008137">
    <property type="term" value="F:NADH dehydrogenase (ubiquinone) activity"/>
    <property type="evidence" value="ECO:0007669"/>
    <property type="project" value="UniProtKB-EC"/>
</dbReference>
<evidence type="ECO:0000313" key="13">
    <source>
        <dbReference type="EMBL" id="APF47518.1"/>
    </source>
</evidence>
<evidence type="ECO:0000256" key="8">
    <source>
        <dbReference type="ARBA" id="ARBA00023136"/>
    </source>
</evidence>
<feature type="domain" description="NADH:quinone oxidoreductase/Mrp antiporter transmembrane" evidence="11">
    <location>
        <begin position="106"/>
        <end position="381"/>
    </location>
</feature>
<name>A0A6F8AHH6_9HYME</name>
<keyword evidence="6" id="KW-0249">Electron transport</keyword>
<comment type="function">
    <text evidence="10">Core subunit of the mitochondrial membrane respiratory chain NADH dehydrogenase (Complex I) which catalyzes electron transfer from NADH through the respiratory chain, using ubiquinone as an electron acceptor. Essential for the catalytic activity and assembly of complex I.</text>
</comment>